<gene>
    <name evidence="7" type="ORF">Psal009_00050</name>
</gene>
<protein>
    <recommendedName>
        <fullName evidence="3">beta-N-acetylhexosaminidase</fullName>
        <ecNumber evidence="3">3.2.1.52</ecNumber>
    </recommendedName>
</protein>
<dbReference type="Gene3D" id="3.20.20.300">
    <property type="entry name" value="Glycoside hydrolase, family 3, N-terminal domain"/>
    <property type="match status" value="1"/>
</dbReference>
<dbReference type="GO" id="GO:0004563">
    <property type="term" value="F:beta-N-acetylhexosaminidase activity"/>
    <property type="evidence" value="ECO:0007669"/>
    <property type="project" value="UniProtKB-EC"/>
</dbReference>
<evidence type="ECO:0000313" key="8">
    <source>
        <dbReference type="Proteomes" id="UP000422232"/>
    </source>
</evidence>
<keyword evidence="8" id="KW-1185">Reference proteome</keyword>
<dbReference type="Proteomes" id="UP000422232">
    <property type="component" value="Chromosome"/>
</dbReference>
<keyword evidence="4 7" id="KW-0378">Hydrolase</keyword>
<evidence type="ECO:0000259" key="6">
    <source>
        <dbReference type="Pfam" id="PF00933"/>
    </source>
</evidence>
<dbReference type="InterPro" id="IPR017853">
    <property type="entry name" value="GH"/>
</dbReference>
<dbReference type="AlphaFoldDB" id="A0A9Q6PR59"/>
<name>A0A9Q6PR59_PISSA</name>
<evidence type="ECO:0000256" key="2">
    <source>
        <dbReference type="ARBA" id="ARBA00005336"/>
    </source>
</evidence>
<evidence type="ECO:0000256" key="5">
    <source>
        <dbReference type="ARBA" id="ARBA00023295"/>
    </source>
</evidence>
<dbReference type="RefSeq" id="WP_016211199.1">
    <property type="nucleotide sequence ID" value="NZ_CP012413.1"/>
</dbReference>
<keyword evidence="5 7" id="KW-0326">Glycosidase</keyword>
<evidence type="ECO:0000256" key="3">
    <source>
        <dbReference type="ARBA" id="ARBA00012663"/>
    </source>
</evidence>
<dbReference type="InterPro" id="IPR001764">
    <property type="entry name" value="Glyco_hydro_3_N"/>
</dbReference>
<dbReference type="GeneID" id="66739248"/>
<comment type="catalytic activity">
    <reaction evidence="1">
        <text>Hydrolysis of terminal non-reducing N-acetyl-D-hexosamine residues in N-acetyl-beta-D-hexosaminides.</text>
        <dbReference type="EC" id="3.2.1.52"/>
    </reaction>
</comment>
<dbReference type="PANTHER" id="PTHR30480:SF13">
    <property type="entry name" value="BETA-HEXOSAMINIDASE"/>
    <property type="match status" value="1"/>
</dbReference>
<accession>A0A9Q6PR59</accession>
<proteinExistence type="inferred from homology"/>
<dbReference type="GO" id="GO:0009254">
    <property type="term" value="P:peptidoglycan turnover"/>
    <property type="evidence" value="ECO:0007669"/>
    <property type="project" value="TreeGrafter"/>
</dbReference>
<dbReference type="EMBL" id="CP038908">
    <property type="protein sequence ID" value="QGO04195.1"/>
    <property type="molecule type" value="Genomic_DNA"/>
</dbReference>
<feature type="domain" description="Glycoside hydrolase family 3 N-terminal" evidence="6">
    <location>
        <begin position="44"/>
        <end position="384"/>
    </location>
</feature>
<comment type="similarity">
    <text evidence="2">Belongs to the glycosyl hydrolase 3 family.</text>
</comment>
<evidence type="ECO:0000313" key="7">
    <source>
        <dbReference type="EMBL" id="QGO04195.1"/>
    </source>
</evidence>
<dbReference type="InterPro" id="IPR050226">
    <property type="entry name" value="NagZ_Beta-hexosaminidase"/>
</dbReference>
<dbReference type="InterPro" id="IPR036962">
    <property type="entry name" value="Glyco_hydro_3_N_sf"/>
</dbReference>
<evidence type="ECO:0000256" key="4">
    <source>
        <dbReference type="ARBA" id="ARBA00022801"/>
    </source>
</evidence>
<evidence type="ECO:0000256" key="1">
    <source>
        <dbReference type="ARBA" id="ARBA00001231"/>
    </source>
</evidence>
<organism evidence="7 8">
    <name type="scientific">Piscirickettsia salmonis</name>
    <dbReference type="NCBI Taxonomy" id="1238"/>
    <lineage>
        <taxon>Bacteria</taxon>
        <taxon>Pseudomonadati</taxon>
        <taxon>Pseudomonadota</taxon>
        <taxon>Gammaproteobacteria</taxon>
        <taxon>Thiotrichales</taxon>
        <taxon>Piscirickettsiaceae</taxon>
        <taxon>Piscirickettsia</taxon>
    </lineage>
</organism>
<dbReference type="Pfam" id="PF00933">
    <property type="entry name" value="Glyco_hydro_3"/>
    <property type="match status" value="1"/>
</dbReference>
<dbReference type="GO" id="GO:0005975">
    <property type="term" value="P:carbohydrate metabolic process"/>
    <property type="evidence" value="ECO:0007669"/>
    <property type="project" value="InterPro"/>
</dbReference>
<reference evidence="7 8" key="1">
    <citation type="submission" date="2019-04" db="EMBL/GenBank/DDBJ databases">
        <title>Complete genome sequencing of Piscirickettsia salmonis strain Psal-009.</title>
        <authorList>
            <person name="Schober I."/>
            <person name="Bunk B."/>
            <person name="Sproer C."/>
            <person name="Carril G.P."/>
            <person name="Riedel T."/>
            <person name="Flores-Herrera P.A."/>
            <person name="Nourdin-Galindo G."/>
            <person name="Marshall S.H."/>
            <person name="Overmann J."/>
        </authorList>
    </citation>
    <scope>NUCLEOTIDE SEQUENCE [LARGE SCALE GENOMIC DNA]</scope>
    <source>
        <strain evidence="7 8">Psal-009</strain>
    </source>
</reference>
<dbReference type="EC" id="3.2.1.52" evidence="3"/>
<dbReference type="SUPFAM" id="SSF51445">
    <property type="entry name" value="(Trans)glycosidases"/>
    <property type="match status" value="1"/>
</dbReference>
<sequence>MLILKSICKKYAYKLLFISALLITSYSLYAEQAKINAKTNKINIEDKIGQLFIVGFAGLEVRADSDIIKLIDKFNISGVYLADIDHEGYVRNINGPEQLSQLVLSLQNHVKNKKKQKLFIAVEQEGGAMNSLHQLSGFNIGKNLSQQKLGFKEDSSVIYRQALHQGKELSRYGININFAPVLALSINRDSPVIARYERSYNFYANLVAKDAAAAVKGYQEANINCTFKNFPGLGSAEYTPGVNIPDISRTWSDKELMPYKLLINSGQFCPLVMVSHVINRKLDASGVPASLSKKMIKILRDRLKFRGAIISADMTRHDILLYAKGGEAAARALIAGNNLLLYIGHPPKQLLTLIPEVIYYLAAEAKKNPVLLTAINNSYLRIQRMKEAL</sequence>
<dbReference type="PANTHER" id="PTHR30480">
    <property type="entry name" value="BETA-HEXOSAMINIDASE-RELATED"/>
    <property type="match status" value="1"/>
</dbReference>